<dbReference type="Gene3D" id="6.10.140.1730">
    <property type="match status" value="1"/>
</dbReference>
<dbReference type="Ensembl" id="ENSSDAT00000029283.1">
    <property type="protein sequence ID" value="ENSSDAP00000025612.1"/>
    <property type="gene ID" value="ENSSDAG00000023269.1"/>
</dbReference>
<organism evidence="6 7">
    <name type="scientific">Spermophilus dauricus</name>
    <name type="common">Daurian ground squirrel</name>
    <dbReference type="NCBI Taxonomy" id="99837"/>
    <lineage>
        <taxon>Eukaryota</taxon>
        <taxon>Metazoa</taxon>
        <taxon>Chordata</taxon>
        <taxon>Craniata</taxon>
        <taxon>Vertebrata</taxon>
        <taxon>Euteleostomi</taxon>
        <taxon>Mammalia</taxon>
        <taxon>Eutheria</taxon>
        <taxon>Euarchontoglires</taxon>
        <taxon>Glires</taxon>
        <taxon>Rodentia</taxon>
        <taxon>Sciuromorpha</taxon>
        <taxon>Sciuridae</taxon>
        <taxon>Xerinae</taxon>
        <taxon>Marmotini</taxon>
        <taxon>Spermophilus</taxon>
    </lineage>
</organism>
<dbReference type="AlphaFoldDB" id="A0A8C9QIV3"/>
<name>A0A8C9QIV3_SPEDA</name>
<keyword evidence="3 4" id="KW-0687">Ribonucleoprotein</keyword>
<evidence type="ECO:0000313" key="6">
    <source>
        <dbReference type="Ensembl" id="ENSSDAP00000025612.1"/>
    </source>
</evidence>
<feature type="region of interest" description="Disordered" evidence="5">
    <location>
        <begin position="1"/>
        <end position="36"/>
    </location>
</feature>
<dbReference type="PANTHER" id="PTHR12884">
    <property type="entry name" value="60S RIBOSOMAL PROTEIN L29"/>
    <property type="match status" value="1"/>
</dbReference>
<feature type="region of interest" description="Disordered" evidence="5">
    <location>
        <begin position="122"/>
        <end position="167"/>
    </location>
</feature>
<dbReference type="InterPro" id="IPR002673">
    <property type="entry name" value="Ribosomal_eL29"/>
</dbReference>
<feature type="compositionally biased region" description="Low complexity" evidence="5">
    <location>
        <begin position="122"/>
        <end position="146"/>
    </location>
</feature>
<keyword evidence="7" id="KW-1185">Reference proteome</keyword>
<dbReference type="Pfam" id="PF01779">
    <property type="entry name" value="Ribosomal_L29e"/>
    <property type="match status" value="1"/>
</dbReference>
<reference evidence="6" key="1">
    <citation type="submission" date="2025-08" db="UniProtKB">
        <authorList>
            <consortium name="Ensembl"/>
        </authorList>
    </citation>
    <scope>IDENTIFICATION</scope>
</reference>
<evidence type="ECO:0000256" key="4">
    <source>
        <dbReference type="RuleBase" id="RU364026"/>
    </source>
</evidence>
<dbReference type="Proteomes" id="UP000694422">
    <property type="component" value="Unplaced"/>
</dbReference>
<evidence type="ECO:0000256" key="3">
    <source>
        <dbReference type="ARBA" id="ARBA00023274"/>
    </source>
</evidence>
<dbReference type="PANTHER" id="PTHR12884:SF40">
    <property type="entry name" value="LARGE RIBOSOMAL SUBUNIT PROTEIN EL29"/>
    <property type="match status" value="1"/>
</dbReference>
<keyword evidence="2 4" id="KW-0689">Ribosomal protein</keyword>
<evidence type="ECO:0000313" key="7">
    <source>
        <dbReference type="Proteomes" id="UP000694422"/>
    </source>
</evidence>
<protein>
    <recommendedName>
        <fullName evidence="4">60S ribosomal protein L29</fullName>
    </recommendedName>
</protein>
<dbReference type="GO" id="GO:0003735">
    <property type="term" value="F:structural constituent of ribosome"/>
    <property type="evidence" value="ECO:0007669"/>
    <property type="project" value="UniProtKB-UniRule"/>
</dbReference>
<evidence type="ECO:0000256" key="2">
    <source>
        <dbReference type="ARBA" id="ARBA00022980"/>
    </source>
</evidence>
<accession>A0A8C9QIV3</accession>
<proteinExistence type="inferred from homology"/>
<evidence type="ECO:0000256" key="5">
    <source>
        <dbReference type="SAM" id="MobiDB-lite"/>
    </source>
</evidence>
<evidence type="ECO:0000256" key="1">
    <source>
        <dbReference type="ARBA" id="ARBA00010247"/>
    </source>
</evidence>
<dbReference type="GO" id="GO:0002181">
    <property type="term" value="P:cytoplasmic translation"/>
    <property type="evidence" value="ECO:0007669"/>
    <property type="project" value="TreeGrafter"/>
</dbReference>
<comment type="similarity">
    <text evidence="1 4">Belongs to the eukaryotic ribosomal protein eL29 family.</text>
</comment>
<sequence>MTKSKNHTINNQSPKWHRNGIKKYGSQRYESPKEVDPKFLRNMNFAKKQNKKSLKNMQVNNAKAIKACAKAVKALVKPKEVKPKMPKGASHKLDHLALLAHPRHGKYARTHMARDCRLSWPKAKGQAQAKTQAATPAPVSAPALAPAPVPKGTQTLKGAQVPVKGPQ</sequence>
<dbReference type="GO" id="GO:0022625">
    <property type="term" value="C:cytosolic large ribosomal subunit"/>
    <property type="evidence" value="ECO:0007669"/>
    <property type="project" value="TreeGrafter"/>
</dbReference>
<reference evidence="6" key="2">
    <citation type="submission" date="2025-09" db="UniProtKB">
        <authorList>
            <consortium name="Ensembl"/>
        </authorList>
    </citation>
    <scope>IDENTIFICATION</scope>
</reference>